<keyword evidence="2" id="KW-1185">Reference proteome</keyword>
<dbReference type="AlphaFoldDB" id="A0A1J4Q368"/>
<reference evidence="1" key="1">
    <citation type="submission" date="2016-10" db="EMBL/GenBank/DDBJ databases">
        <title>Genome sequence of Streptomyces malaysiense MUSC 136.</title>
        <authorList>
            <person name="Lee L.-H."/>
            <person name="Ser H.-L."/>
        </authorList>
    </citation>
    <scope>NUCLEOTIDE SEQUENCE [LARGE SCALE GENOMIC DNA]</scope>
    <source>
        <strain evidence="1">MUSC 136</strain>
    </source>
</reference>
<protein>
    <submittedName>
        <fullName evidence="1">Uncharacterized protein</fullName>
    </submittedName>
</protein>
<evidence type="ECO:0000313" key="1">
    <source>
        <dbReference type="EMBL" id="OIK27004.1"/>
    </source>
</evidence>
<name>A0A1J4Q368_9ACTN</name>
<dbReference type="EMBL" id="LBDA02000030">
    <property type="protein sequence ID" value="OIK27004.1"/>
    <property type="molecule type" value="Genomic_DNA"/>
</dbReference>
<gene>
    <name evidence="1" type="ORF">VT52_013555</name>
</gene>
<organism evidence="1 2">
    <name type="scientific">Streptomyces malaysiense</name>
    <dbReference type="NCBI Taxonomy" id="1428626"/>
    <lineage>
        <taxon>Bacteria</taxon>
        <taxon>Bacillati</taxon>
        <taxon>Actinomycetota</taxon>
        <taxon>Actinomycetes</taxon>
        <taxon>Kitasatosporales</taxon>
        <taxon>Streptomycetaceae</taxon>
        <taxon>Streptomyces</taxon>
    </lineage>
</organism>
<sequence length="62" mass="6379">MAEGGGLEPADLVAMAGVVASTAPERDVSPGRRDVGAQKRGARFISVDTIFPPVLAALEEQT</sequence>
<proteinExistence type="predicted"/>
<comment type="caution">
    <text evidence="1">The sequence shown here is derived from an EMBL/GenBank/DDBJ whole genome shotgun (WGS) entry which is preliminary data.</text>
</comment>
<evidence type="ECO:0000313" key="2">
    <source>
        <dbReference type="Proteomes" id="UP000034838"/>
    </source>
</evidence>
<dbReference type="Proteomes" id="UP000034838">
    <property type="component" value="Unassembled WGS sequence"/>
</dbReference>
<accession>A0A1J4Q368</accession>